<organism evidence="5 6">
    <name type="scientific">Actinomadura alba</name>
    <dbReference type="NCBI Taxonomy" id="406431"/>
    <lineage>
        <taxon>Bacteria</taxon>
        <taxon>Bacillati</taxon>
        <taxon>Actinomycetota</taxon>
        <taxon>Actinomycetes</taxon>
        <taxon>Streptosporangiales</taxon>
        <taxon>Thermomonosporaceae</taxon>
        <taxon>Actinomadura</taxon>
    </lineage>
</organism>
<protein>
    <submittedName>
        <fullName evidence="5">ABC transporter ATP-binding protein</fullName>
    </submittedName>
</protein>
<sequence length="281" mass="30933">MYSLDARKPRADETTSAGVGADGPDIAYSARDVSKVFYAPDRSVTALDGVSLDVEAGSFTCIVGPSGCGKSTLLRILGGLEQATIGQVTAPERKSAVPVSAFVFQEHGVFPWFTVLENVAFGLRMAGFSREERNATARTWLEYVGLSEFANSYPHQLSGGMKQRTAIARAFATGSPCLLMDEPLGALDAQTRRLMQEQLIELWERERKTVVLVTHAIEEALLLGDRIILMSARPGQIKEDIKVPFDHPRNIDIESTPEFADMKHNIWESLRDEVQKSVVFS</sequence>
<dbReference type="CDD" id="cd03293">
    <property type="entry name" value="ABC_NrtD_SsuB_transporters"/>
    <property type="match status" value="1"/>
</dbReference>
<evidence type="ECO:0000256" key="3">
    <source>
        <dbReference type="ARBA" id="ARBA00022840"/>
    </source>
</evidence>
<dbReference type="RefSeq" id="WP_187242799.1">
    <property type="nucleotide sequence ID" value="NZ_BAAAOK010000006.1"/>
</dbReference>
<dbReference type="InterPro" id="IPR003439">
    <property type="entry name" value="ABC_transporter-like_ATP-bd"/>
</dbReference>
<dbReference type="PANTHER" id="PTHR42788:SF13">
    <property type="entry name" value="ALIPHATIC SULFONATES IMPORT ATP-BINDING PROTEIN SSUB"/>
    <property type="match status" value="1"/>
</dbReference>
<evidence type="ECO:0000313" key="6">
    <source>
        <dbReference type="Proteomes" id="UP000805614"/>
    </source>
</evidence>
<dbReference type="SMART" id="SM00382">
    <property type="entry name" value="AAA"/>
    <property type="match status" value="1"/>
</dbReference>
<evidence type="ECO:0000313" key="5">
    <source>
        <dbReference type="EMBL" id="MBC6465800.1"/>
    </source>
</evidence>
<dbReference type="Gene3D" id="3.40.50.300">
    <property type="entry name" value="P-loop containing nucleotide triphosphate hydrolases"/>
    <property type="match status" value="1"/>
</dbReference>
<evidence type="ECO:0000259" key="4">
    <source>
        <dbReference type="PROSITE" id="PS50893"/>
    </source>
</evidence>
<evidence type="ECO:0000256" key="2">
    <source>
        <dbReference type="ARBA" id="ARBA00022741"/>
    </source>
</evidence>
<keyword evidence="6" id="KW-1185">Reference proteome</keyword>
<accession>A0ABR7LLS0</accession>
<evidence type="ECO:0000256" key="1">
    <source>
        <dbReference type="ARBA" id="ARBA00022448"/>
    </source>
</evidence>
<dbReference type="EMBL" id="JABVEC010000005">
    <property type="protein sequence ID" value="MBC6465800.1"/>
    <property type="molecule type" value="Genomic_DNA"/>
</dbReference>
<dbReference type="PANTHER" id="PTHR42788">
    <property type="entry name" value="TAURINE IMPORT ATP-BINDING PROTEIN-RELATED"/>
    <property type="match status" value="1"/>
</dbReference>
<dbReference type="InterPro" id="IPR003593">
    <property type="entry name" value="AAA+_ATPase"/>
</dbReference>
<proteinExistence type="predicted"/>
<dbReference type="SUPFAM" id="SSF52540">
    <property type="entry name" value="P-loop containing nucleoside triphosphate hydrolases"/>
    <property type="match status" value="1"/>
</dbReference>
<keyword evidence="3 5" id="KW-0067">ATP-binding</keyword>
<dbReference type="InterPro" id="IPR027417">
    <property type="entry name" value="P-loop_NTPase"/>
</dbReference>
<name>A0ABR7LLS0_9ACTN</name>
<dbReference type="Pfam" id="PF00005">
    <property type="entry name" value="ABC_tran"/>
    <property type="match status" value="1"/>
</dbReference>
<gene>
    <name evidence="5" type="ORF">HKK74_09865</name>
</gene>
<keyword evidence="2" id="KW-0547">Nucleotide-binding</keyword>
<keyword evidence="1" id="KW-0813">Transport</keyword>
<dbReference type="GO" id="GO:0005524">
    <property type="term" value="F:ATP binding"/>
    <property type="evidence" value="ECO:0007669"/>
    <property type="project" value="UniProtKB-KW"/>
</dbReference>
<feature type="domain" description="ABC transporter" evidence="4">
    <location>
        <begin position="28"/>
        <end position="257"/>
    </location>
</feature>
<dbReference type="PROSITE" id="PS50893">
    <property type="entry name" value="ABC_TRANSPORTER_2"/>
    <property type="match status" value="1"/>
</dbReference>
<comment type="caution">
    <text evidence="5">The sequence shown here is derived from an EMBL/GenBank/DDBJ whole genome shotgun (WGS) entry which is preliminary data.</text>
</comment>
<dbReference type="Proteomes" id="UP000805614">
    <property type="component" value="Unassembled WGS sequence"/>
</dbReference>
<reference evidence="5 6" key="1">
    <citation type="submission" date="2020-06" db="EMBL/GenBank/DDBJ databases">
        <title>Actinomadura xiongansis sp. nov., isolated from soil of Baiyangdian.</title>
        <authorList>
            <person name="Zhang X."/>
        </authorList>
    </citation>
    <scope>NUCLEOTIDE SEQUENCE [LARGE SCALE GENOMIC DNA]</scope>
    <source>
        <strain evidence="5 6">HBUM206468</strain>
    </source>
</reference>
<dbReference type="InterPro" id="IPR050166">
    <property type="entry name" value="ABC_transporter_ATP-bind"/>
</dbReference>